<dbReference type="HAMAP" id="MF_01848">
    <property type="entry name" value="23SrRNA_methyltr_F"/>
    <property type="match status" value="1"/>
</dbReference>
<gene>
    <name evidence="6" type="primary">rlmF</name>
    <name evidence="7" type="ORF">HYN56_12035</name>
</gene>
<dbReference type="GO" id="GO:0070475">
    <property type="term" value="P:rRNA base methylation"/>
    <property type="evidence" value="ECO:0007669"/>
    <property type="project" value="TreeGrafter"/>
</dbReference>
<evidence type="ECO:0000256" key="5">
    <source>
        <dbReference type="ARBA" id="ARBA00022691"/>
    </source>
</evidence>
<dbReference type="OrthoDB" id="1115728at2"/>
<reference evidence="7 8" key="1">
    <citation type="submission" date="2018-05" db="EMBL/GenBank/DDBJ databases">
        <title>Genome sequencing of Flavobacterium sp. HYN0056.</title>
        <authorList>
            <person name="Yi H."/>
            <person name="Baek C."/>
        </authorList>
    </citation>
    <scope>NUCLEOTIDE SEQUENCE [LARGE SCALE GENOMIC DNA]</scope>
    <source>
        <strain evidence="7 8">HYN0056</strain>
    </source>
</reference>
<evidence type="ECO:0000256" key="4">
    <source>
        <dbReference type="ARBA" id="ARBA00022679"/>
    </source>
</evidence>
<dbReference type="PIRSF" id="PIRSF029038">
    <property type="entry name" value="Mtase_YbiN_prd"/>
    <property type="match status" value="1"/>
</dbReference>
<dbReference type="GO" id="GO:0005737">
    <property type="term" value="C:cytoplasm"/>
    <property type="evidence" value="ECO:0007669"/>
    <property type="project" value="UniProtKB-SubCell"/>
</dbReference>
<dbReference type="InterPro" id="IPR010286">
    <property type="entry name" value="METTL16/RlmF"/>
</dbReference>
<comment type="similarity">
    <text evidence="6">Belongs to the methyltransferase superfamily. METTL16/RlmF family.</text>
</comment>
<accession>A0A2S1YM27</accession>
<evidence type="ECO:0000256" key="6">
    <source>
        <dbReference type="HAMAP-Rule" id="MF_01848"/>
    </source>
</evidence>
<dbReference type="NCBIfam" id="NF008725">
    <property type="entry name" value="PRK11727.1"/>
    <property type="match status" value="1"/>
</dbReference>
<dbReference type="GO" id="GO:0052907">
    <property type="term" value="F:23S rRNA (adenine(1618)-N(6))-methyltransferase activity"/>
    <property type="evidence" value="ECO:0007669"/>
    <property type="project" value="UniProtKB-EC"/>
</dbReference>
<comment type="subcellular location">
    <subcellularLocation>
        <location evidence="6">Cytoplasm</location>
    </subcellularLocation>
</comment>
<evidence type="ECO:0000256" key="2">
    <source>
        <dbReference type="ARBA" id="ARBA00022552"/>
    </source>
</evidence>
<dbReference type="Gene3D" id="3.40.50.150">
    <property type="entry name" value="Vaccinia Virus protein VP39"/>
    <property type="match status" value="1"/>
</dbReference>
<dbReference type="PANTHER" id="PTHR13393">
    <property type="entry name" value="SAM-DEPENDENT METHYLTRANSFERASE"/>
    <property type="match status" value="1"/>
</dbReference>
<evidence type="ECO:0000313" key="7">
    <source>
        <dbReference type="EMBL" id="AWK04918.1"/>
    </source>
</evidence>
<dbReference type="KEGG" id="fcr:HYN56_12035"/>
<dbReference type="Proteomes" id="UP000245250">
    <property type="component" value="Chromosome"/>
</dbReference>
<dbReference type="PANTHER" id="PTHR13393:SF0">
    <property type="entry name" value="RNA N6-ADENOSINE-METHYLTRANSFERASE METTL16"/>
    <property type="match status" value="1"/>
</dbReference>
<protein>
    <recommendedName>
        <fullName evidence="6">Ribosomal RNA large subunit methyltransferase F</fullName>
        <ecNumber evidence="6">2.1.1.181</ecNumber>
    </recommendedName>
    <alternativeName>
        <fullName evidence="6">23S rRNA mA1618 methyltransferase</fullName>
    </alternativeName>
    <alternativeName>
        <fullName evidence="6">rRNA adenine N-6-methyltransferase</fullName>
    </alternativeName>
</protein>
<keyword evidence="1 6" id="KW-0963">Cytoplasm</keyword>
<dbReference type="Pfam" id="PF05971">
    <property type="entry name" value="Methyltransf_10"/>
    <property type="match status" value="1"/>
</dbReference>
<dbReference type="EC" id="2.1.1.181" evidence="6"/>
<dbReference type="InterPro" id="IPR016909">
    <property type="entry name" value="rRNA_lsu_MeTfrase_F"/>
</dbReference>
<keyword evidence="3 6" id="KW-0489">Methyltransferase</keyword>
<evidence type="ECO:0000256" key="3">
    <source>
        <dbReference type="ARBA" id="ARBA00022603"/>
    </source>
</evidence>
<keyword evidence="4 6" id="KW-0808">Transferase</keyword>
<keyword evidence="5 6" id="KW-0949">S-adenosyl-L-methionine</keyword>
<proteinExistence type="inferred from homology"/>
<dbReference type="SUPFAM" id="SSF53335">
    <property type="entry name" value="S-adenosyl-L-methionine-dependent methyltransferases"/>
    <property type="match status" value="1"/>
</dbReference>
<keyword evidence="2 6" id="KW-0698">rRNA processing</keyword>
<dbReference type="InterPro" id="IPR029063">
    <property type="entry name" value="SAM-dependent_MTases_sf"/>
</dbReference>
<organism evidence="7 8">
    <name type="scientific">Flavobacterium crocinum</name>
    <dbReference type="NCBI Taxonomy" id="2183896"/>
    <lineage>
        <taxon>Bacteria</taxon>
        <taxon>Pseudomonadati</taxon>
        <taxon>Bacteroidota</taxon>
        <taxon>Flavobacteriia</taxon>
        <taxon>Flavobacteriales</taxon>
        <taxon>Flavobacteriaceae</taxon>
        <taxon>Flavobacterium</taxon>
    </lineage>
</organism>
<dbReference type="AlphaFoldDB" id="A0A2S1YM27"/>
<comment type="catalytic activity">
    <reaction evidence="6">
        <text>adenosine(1618) in 23S rRNA + S-adenosyl-L-methionine = N(6)-methyladenosine(1618) in 23S rRNA + S-adenosyl-L-homocysteine + H(+)</text>
        <dbReference type="Rhea" id="RHEA:16497"/>
        <dbReference type="Rhea" id="RHEA-COMP:10229"/>
        <dbReference type="Rhea" id="RHEA-COMP:10231"/>
        <dbReference type="ChEBI" id="CHEBI:15378"/>
        <dbReference type="ChEBI" id="CHEBI:57856"/>
        <dbReference type="ChEBI" id="CHEBI:59789"/>
        <dbReference type="ChEBI" id="CHEBI:74411"/>
        <dbReference type="ChEBI" id="CHEBI:74449"/>
        <dbReference type="EC" id="2.1.1.181"/>
    </reaction>
</comment>
<name>A0A2S1YM27_9FLAO</name>
<evidence type="ECO:0000256" key="1">
    <source>
        <dbReference type="ARBA" id="ARBA00022490"/>
    </source>
</evidence>
<sequence>MKADNTSQKDNLHPRNLHRSRYDFELLISNCPELKAFVSINKHGIKTVDFNNPLAVKTLNKALLQTYYGMENWDIPKNYLCPPIPGRADYIHYIADLLAESNHNQIPETSYVLGLDIGTGSNLIYPILGNSIYKWSFVGTDIDQKSIENCSKIIEANPDLIDSISLQQQTEPRFIFKNIITPEDRFAFTMCNPPFHASAEEANKSASRKVSNLNPKEKRNGNPVLNFGGQNAELWCNGGEIGFITQMIYESAKYTSQVLWFTTLVSKQENLASIYKILKKVNAVSVKTIEMSQGQKTSRIVAWSFLNENEQKSWTLKNLNNRDMDYLEKI</sequence>
<evidence type="ECO:0000313" key="8">
    <source>
        <dbReference type="Proteomes" id="UP000245250"/>
    </source>
</evidence>
<keyword evidence="8" id="KW-1185">Reference proteome</keyword>
<comment type="function">
    <text evidence="6">Specifically methylates the adenine in position 1618 of 23S rRNA.</text>
</comment>
<dbReference type="EMBL" id="CP029255">
    <property type="protein sequence ID" value="AWK04918.1"/>
    <property type="molecule type" value="Genomic_DNA"/>
</dbReference>
<dbReference type="CDD" id="cd02440">
    <property type="entry name" value="AdoMet_MTases"/>
    <property type="match status" value="1"/>
</dbReference>
<dbReference type="RefSeq" id="WP_109192395.1">
    <property type="nucleotide sequence ID" value="NZ_CP029255.1"/>
</dbReference>